<evidence type="ECO:0000256" key="2">
    <source>
        <dbReference type="ARBA" id="ARBA00022741"/>
    </source>
</evidence>
<comment type="function">
    <text evidence="8">DEAD-box RNA helicase involved in various cellular processes at low temperature, including ribosome biogenesis, mRNA degradation and translation initiation.</text>
</comment>
<evidence type="ECO:0000256" key="10">
    <source>
        <dbReference type="SAM" id="MobiDB-lite"/>
    </source>
</evidence>
<dbReference type="InterPro" id="IPR027417">
    <property type="entry name" value="P-loop_NTPase"/>
</dbReference>
<comment type="catalytic activity">
    <reaction evidence="8">
        <text>ATP + H2O = ADP + phosphate + H(+)</text>
        <dbReference type="Rhea" id="RHEA:13065"/>
        <dbReference type="ChEBI" id="CHEBI:15377"/>
        <dbReference type="ChEBI" id="CHEBI:15378"/>
        <dbReference type="ChEBI" id="CHEBI:30616"/>
        <dbReference type="ChEBI" id="CHEBI:43474"/>
        <dbReference type="ChEBI" id="CHEBI:456216"/>
        <dbReference type="EC" id="3.6.4.13"/>
    </reaction>
</comment>
<keyword evidence="7 8" id="KW-0346">Stress response</keyword>
<dbReference type="Pfam" id="PF25399">
    <property type="entry name" value="DeaD_dimer"/>
    <property type="match status" value="1"/>
</dbReference>
<dbReference type="PROSITE" id="PS51194">
    <property type="entry name" value="HELICASE_CTER"/>
    <property type="match status" value="1"/>
</dbReference>
<organism evidence="14 15">
    <name type="scientific">Guyparkeria halophila</name>
    <dbReference type="NCBI Taxonomy" id="47960"/>
    <lineage>
        <taxon>Bacteria</taxon>
        <taxon>Pseudomonadati</taxon>
        <taxon>Pseudomonadota</taxon>
        <taxon>Gammaproteobacteria</taxon>
        <taxon>Chromatiales</taxon>
        <taxon>Thioalkalibacteraceae</taxon>
        <taxon>Guyparkeria</taxon>
    </lineage>
</organism>
<dbReference type="SMART" id="SM00490">
    <property type="entry name" value="HELICc"/>
    <property type="match status" value="1"/>
</dbReference>
<dbReference type="PROSITE" id="PS51195">
    <property type="entry name" value="Q_MOTIF"/>
    <property type="match status" value="1"/>
</dbReference>
<keyword evidence="5 8" id="KW-0067">ATP-binding</keyword>
<dbReference type="InterPro" id="IPR014001">
    <property type="entry name" value="Helicase_ATP-bd"/>
</dbReference>
<dbReference type="RefSeq" id="WP_322522360.1">
    <property type="nucleotide sequence ID" value="NZ_CP140153.1"/>
</dbReference>
<keyword evidence="15" id="KW-1185">Reference proteome</keyword>
<dbReference type="EMBL" id="CP140153">
    <property type="protein sequence ID" value="WQH17391.1"/>
    <property type="molecule type" value="Genomic_DNA"/>
</dbReference>
<dbReference type="InterPro" id="IPR005580">
    <property type="entry name" value="DbpA/CsdA_RNA-bd_dom"/>
</dbReference>
<feature type="domain" description="Helicase ATP-binding" evidence="11">
    <location>
        <begin position="43"/>
        <end position="214"/>
    </location>
</feature>
<evidence type="ECO:0000256" key="8">
    <source>
        <dbReference type="HAMAP-Rule" id="MF_00964"/>
    </source>
</evidence>
<feature type="domain" description="Helicase C-terminal" evidence="12">
    <location>
        <begin position="241"/>
        <end position="385"/>
    </location>
</feature>
<sequence>MSDTPATEQPSVRFADLDLSPAIQQAIQDVGYETPSPIQAQSIPPLLEGRDLIGMAQTGTGKTAAFSLPLLSRIDTSIRAPQMLVLAPTRELAIQVAEAMANYARHLPDFHIAPIYGGQAMFQQRKLLDRGVHVVVGTPGRIQDHLRRGTLRFDQIRMVVLDEADEMLRMGFIDDVDAILAEVPAERQVALFSATMPEPIRRIAQRHLRDPQEIKIKASTSTVSAIRQRFWPVSGMHKPDALTRILEVEDFDAAIIFVRTRQATNDLAERLKARGHSAAALSGEMGQAEREKTVEKLKNGQLDMIVATDVAARGLDVPRISHVINYDIPYDTEAYVHRIGRTGRAGRSGEAILFVTPREKRMLKAIERATRQPIEQMRLPSATDIASKRSSQLKDQITEVREAEDLTPFVEMLNDYQNEHDIEMAEVAAALAFLLQKDRPVIAEQIKEMAPPPAMQERDSGPRDDSDKIRYRINVGREHGVTPGNIVGALTNEGGINGKQIGAIEIEQDHSFVDLPAGMPDRLVQQMSNIHLFGIKLGLQAIGPAPAGRPRRKPRGPGGPGGPGGHPGKGRPPRRNFDRR</sequence>
<dbReference type="InterPro" id="IPR057325">
    <property type="entry name" value="DeaD_dimer"/>
</dbReference>
<dbReference type="Pfam" id="PF00270">
    <property type="entry name" value="DEAD"/>
    <property type="match status" value="1"/>
</dbReference>
<dbReference type="InterPro" id="IPR001650">
    <property type="entry name" value="Helicase_C-like"/>
</dbReference>
<evidence type="ECO:0000256" key="4">
    <source>
        <dbReference type="ARBA" id="ARBA00022806"/>
    </source>
</evidence>
<feature type="short sequence motif" description="Q motif" evidence="9">
    <location>
        <begin position="12"/>
        <end position="40"/>
    </location>
</feature>
<evidence type="ECO:0000256" key="3">
    <source>
        <dbReference type="ARBA" id="ARBA00022801"/>
    </source>
</evidence>
<dbReference type="InterPro" id="IPR028618">
    <property type="entry name" value="DEAD_helicase_DeaD"/>
</dbReference>
<dbReference type="InterPro" id="IPR034415">
    <property type="entry name" value="CsdA_RRM"/>
</dbReference>
<dbReference type="PROSITE" id="PS00039">
    <property type="entry name" value="DEAD_ATP_HELICASE"/>
    <property type="match status" value="1"/>
</dbReference>
<gene>
    <name evidence="8" type="primary">deaD</name>
    <name evidence="8" type="synonym">csdA</name>
    <name evidence="14" type="ORF">SR882_05660</name>
</gene>
<dbReference type="CDD" id="cd18787">
    <property type="entry name" value="SF2_C_DEAD"/>
    <property type="match status" value="1"/>
</dbReference>
<evidence type="ECO:0000256" key="7">
    <source>
        <dbReference type="ARBA" id="ARBA00023016"/>
    </source>
</evidence>
<keyword evidence="2 8" id="KW-0547">Nucleotide-binding</keyword>
<feature type="region of interest" description="Disordered" evidence="10">
    <location>
        <begin position="542"/>
        <end position="580"/>
    </location>
</feature>
<dbReference type="Gene3D" id="3.40.50.300">
    <property type="entry name" value="P-loop containing nucleotide triphosphate hydrolases"/>
    <property type="match status" value="2"/>
</dbReference>
<evidence type="ECO:0000259" key="11">
    <source>
        <dbReference type="PROSITE" id="PS51192"/>
    </source>
</evidence>
<dbReference type="PANTHER" id="PTHR47963:SF8">
    <property type="entry name" value="ATP-DEPENDENT RNA HELICASE DEAD"/>
    <property type="match status" value="1"/>
</dbReference>
<evidence type="ECO:0000256" key="9">
    <source>
        <dbReference type="PROSITE-ProRule" id="PRU00552"/>
    </source>
</evidence>
<evidence type="ECO:0000259" key="12">
    <source>
        <dbReference type="PROSITE" id="PS51194"/>
    </source>
</evidence>
<feature type="compositionally biased region" description="Gly residues" evidence="10">
    <location>
        <begin position="556"/>
        <end position="567"/>
    </location>
</feature>
<keyword evidence="1 8" id="KW-0963">Cytoplasm</keyword>
<dbReference type="Gene3D" id="3.30.70.330">
    <property type="match status" value="1"/>
</dbReference>
<dbReference type="CDD" id="cd12499">
    <property type="entry name" value="RRM_EcCsdA_like"/>
    <property type="match status" value="1"/>
</dbReference>
<dbReference type="InterPro" id="IPR014014">
    <property type="entry name" value="RNA_helicase_DEAD_Q_motif"/>
</dbReference>
<dbReference type="InterPro" id="IPR044742">
    <property type="entry name" value="DEAD/DEAH_RhlB"/>
</dbReference>
<feature type="domain" description="DEAD-box RNA helicase Q" evidence="13">
    <location>
        <begin position="12"/>
        <end position="40"/>
    </location>
</feature>
<dbReference type="EC" id="3.6.4.13" evidence="8"/>
<evidence type="ECO:0000259" key="13">
    <source>
        <dbReference type="PROSITE" id="PS51195"/>
    </source>
</evidence>
<dbReference type="SUPFAM" id="SSF52540">
    <property type="entry name" value="P-loop containing nucleoside triphosphate hydrolases"/>
    <property type="match status" value="1"/>
</dbReference>
<dbReference type="CDD" id="cd00268">
    <property type="entry name" value="DEADc"/>
    <property type="match status" value="1"/>
</dbReference>
<keyword evidence="3 8" id="KW-0378">Hydrolase</keyword>
<keyword evidence="4 8" id="KW-0347">Helicase</keyword>
<dbReference type="InterPro" id="IPR000629">
    <property type="entry name" value="RNA-helicase_DEAD-box_CS"/>
</dbReference>
<evidence type="ECO:0000313" key="14">
    <source>
        <dbReference type="EMBL" id="WQH17391.1"/>
    </source>
</evidence>
<evidence type="ECO:0000256" key="6">
    <source>
        <dbReference type="ARBA" id="ARBA00022884"/>
    </source>
</evidence>
<dbReference type="HAMAP" id="MF_00964">
    <property type="entry name" value="DEAD_helicase_DeaD"/>
    <property type="match status" value="1"/>
</dbReference>
<dbReference type="InterPro" id="IPR011545">
    <property type="entry name" value="DEAD/DEAH_box_helicase_dom"/>
</dbReference>
<comment type="similarity">
    <text evidence="8">Belongs to the DEAD box helicase family. DeaD/CsdA subfamily.</text>
</comment>
<keyword evidence="6 8" id="KW-0694">RNA-binding</keyword>
<proteinExistence type="inferred from homology"/>
<protein>
    <recommendedName>
        <fullName evidence="8">ATP-dependent RNA helicase DeaD</fullName>
        <ecNumber evidence="8">3.6.4.13</ecNumber>
    </recommendedName>
    <alternativeName>
        <fullName evidence="8">Cold-shock DEAD box protein A</fullName>
    </alternativeName>
</protein>
<name>A0ABZ0YZD2_9GAMM</name>
<evidence type="ECO:0000256" key="5">
    <source>
        <dbReference type="ARBA" id="ARBA00022840"/>
    </source>
</evidence>
<dbReference type="PROSITE" id="PS51192">
    <property type="entry name" value="HELICASE_ATP_BIND_1"/>
    <property type="match status" value="1"/>
</dbReference>
<dbReference type="PANTHER" id="PTHR47963">
    <property type="entry name" value="DEAD-BOX ATP-DEPENDENT RNA HELICASE 47, MITOCHONDRIAL"/>
    <property type="match status" value="1"/>
</dbReference>
<dbReference type="Proteomes" id="UP001327459">
    <property type="component" value="Chromosome"/>
</dbReference>
<reference evidence="14 15" key="1">
    <citation type="submission" date="2023-11" db="EMBL/GenBank/DDBJ databases">
        <title>MicrobeMod: A computational toolkit for identifying prokaryotic methylation and restriction-modification with nanopore sequencing.</title>
        <authorList>
            <person name="Crits-Christoph A."/>
            <person name="Kang S.C."/>
            <person name="Lee H."/>
            <person name="Ostrov N."/>
        </authorList>
    </citation>
    <scope>NUCLEOTIDE SEQUENCE [LARGE SCALE GENOMIC DNA]</scope>
    <source>
        <strain evidence="14 15">ATCC 49870</strain>
    </source>
</reference>
<evidence type="ECO:0000313" key="15">
    <source>
        <dbReference type="Proteomes" id="UP001327459"/>
    </source>
</evidence>
<evidence type="ECO:0000256" key="1">
    <source>
        <dbReference type="ARBA" id="ARBA00022490"/>
    </source>
</evidence>
<dbReference type="InterPro" id="IPR012677">
    <property type="entry name" value="Nucleotide-bd_a/b_plait_sf"/>
</dbReference>
<comment type="subcellular location">
    <subcellularLocation>
        <location evidence="8">Cytoplasm</location>
    </subcellularLocation>
</comment>
<dbReference type="GO" id="GO:0004386">
    <property type="term" value="F:helicase activity"/>
    <property type="evidence" value="ECO:0007669"/>
    <property type="project" value="UniProtKB-KW"/>
</dbReference>
<accession>A0ABZ0YZD2</accession>
<dbReference type="Pfam" id="PF00271">
    <property type="entry name" value="Helicase_C"/>
    <property type="match status" value="1"/>
</dbReference>
<dbReference type="InterPro" id="IPR050547">
    <property type="entry name" value="DEAD_box_RNA_helicases"/>
</dbReference>
<dbReference type="SMART" id="SM00487">
    <property type="entry name" value="DEXDc"/>
    <property type="match status" value="1"/>
</dbReference>
<dbReference type="Pfam" id="PF03880">
    <property type="entry name" value="DbpA"/>
    <property type="match status" value="1"/>
</dbReference>